<dbReference type="Pfam" id="PF11583">
    <property type="entry name" value="AurF"/>
    <property type="match status" value="1"/>
</dbReference>
<keyword evidence="2" id="KW-1133">Transmembrane helix</keyword>
<dbReference type="RefSeq" id="WP_007236527.1">
    <property type="nucleotide sequence ID" value="NZ_BAFB01000002.1"/>
</dbReference>
<evidence type="ECO:0008006" key="5">
    <source>
        <dbReference type="Google" id="ProtNLM"/>
    </source>
</evidence>
<dbReference type="InterPro" id="IPR009078">
    <property type="entry name" value="Ferritin-like_SF"/>
</dbReference>
<dbReference type="AlphaFoldDB" id="H5TFJ3"/>
<proteinExistence type="predicted"/>
<evidence type="ECO:0000256" key="1">
    <source>
        <dbReference type="SAM" id="MobiDB-lite"/>
    </source>
</evidence>
<keyword evidence="4" id="KW-1185">Reference proteome</keyword>
<dbReference type="InterPro" id="IPR025859">
    <property type="entry name" value="AurF/CmlI"/>
</dbReference>
<dbReference type="Proteomes" id="UP000005038">
    <property type="component" value="Unassembled WGS sequence"/>
</dbReference>
<dbReference type="OrthoDB" id="5138986at2"/>
<gene>
    <name evidence="3" type="ORF">GOOTI_002_00090</name>
</gene>
<evidence type="ECO:0000313" key="3">
    <source>
        <dbReference type="EMBL" id="GAB32251.1"/>
    </source>
</evidence>
<accession>H5TFJ3</accession>
<dbReference type="Gene3D" id="1.10.620.20">
    <property type="entry name" value="Ribonucleotide Reductase, subunit A"/>
    <property type="match status" value="1"/>
</dbReference>
<feature type="region of interest" description="Disordered" evidence="1">
    <location>
        <begin position="1"/>
        <end position="22"/>
    </location>
</feature>
<dbReference type="SUPFAM" id="SSF47240">
    <property type="entry name" value="Ferritin-like"/>
    <property type="match status" value="1"/>
</dbReference>
<protein>
    <recommendedName>
        <fullName evidence="5">p-aminobenzoate N-oxygenase AurF</fullName>
    </recommendedName>
</protein>
<evidence type="ECO:0000313" key="4">
    <source>
        <dbReference type="Proteomes" id="UP000005038"/>
    </source>
</evidence>
<keyword evidence="2" id="KW-0472">Membrane</keyword>
<dbReference type="STRING" id="1108044.GOOTI_002_00090"/>
<organism evidence="3 4">
    <name type="scientific">Gordonia otitidis (strain DSM 44809 / CCUG 52243 / JCM 12355 / NBRC 100426 / IFM 10032)</name>
    <dbReference type="NCBI Taxonomy" id="1108044"/>
    <lineage>
        <taxon>Bacteria</taxon>
        <taxon>Bacillati</taxon>
        <taxon>Actinomycetota</taxon>
        <taxon>Actinomycetes</taxon>
        <taxon>Mycobacteriales</taxon>
        <taxon>Gordoniaceae</taxon>
        <taxon>Gordonia</taxon>
    </lineage>
</organism>
<keyword evidence="2" id="KW-0812">Transmembrane</keyword>
<feature type="transmembrane region" description="Helical" evidence="2">
    <location>
        <begin position="245"/>
        <end position="264"/>
    </location>
</feature>
<sequence length="340" mass="39293">MTKALRYTPSESTSPDKSPPGLRRAEYEVVLDDLSSASVHRNFDPYLDIDWDAPEMAVVADDPRWVLNYEVDPIGRHPWYQQQPLEKQIRIGMWRQANVAKVGLQFESILIRGLMQYSFKLPNGAKEFRYTTHESKEECNHTLMFQELVNRIGMDVPGAKLGYRLISPLVPLVSTTFPTVFFFGILGGEEPIDHLQKDFLRMRSDLHPAMAAVMQLHVAEEARHISFAHHHLRENVARKGRFQRFVLSLMFPLAMRILLGAIMVPPRSFMREFDVPREVMRDIFWRAESSKRVRRNVFGDVRMLAEQCGLMNPVSRMTWRALGISGRSSRFRSEPTYTAA</sequence>
<dbReference type="EMBL" id="BAFB01000002">
    <property type="protein sequence ID" value="GAB32251.1"/>
    <property type="molecule type" value="Genomic_DNA"/>
</dbReference>
<dbReference type="InterPro" id="IPR012348">
    <property type="entry name" value="RNR-like"/>
</dbReference>
<evidence type="ECO:0000256" key="2">
    <source>
        <dbReference type="SAM" id="Phobius"/>
    </source>
</evidence>
<dbReference type="GO" id="GO:0016491">
    <property type="term" value="F:oxidoreductase activity"/>
    <property type="evidence" value="ECO:0007669"/>
    <property type="project" value="InterPro"/>
</dbReference>
<comment type="caution">
    <text evidence="3">The sequence shown here is derived from an EMBL/GenBank/DDBJ whole genome shotgun (WGS) entry which is preliminary data.</text>
</comment>
<reference evidence="3" key="1">
    <citation type="submission" date="2012-02" db="EMBL/GenBank/DDBJ databases">
        <title>Whole genome shotgun sequence of Gordonia otitidis NBRC 100426.</title>
        <authorList>
            <person name="Yoshida I."/>
            <person name="Hosoyama A."/>
            <person name="Tsuchikane K."/>
            <person name="Katsumata H."/>
            <person name="Yamazaki S."/>
            <person name="Fujita N."/>
        </authorList>
    </citation>
    <scope>NUCLEOTIDE SEQUENCE [LARGE SCALE GENOMIC DNA]</scope>
    <source>
        <strain evidence="3">NBRC 100426</strain>
    </source>
</reference>
<name>H5TFJ3_GORO1</name>